<dbReference type="Gene3D" id="3.40.1190.20">
    <property type="match status" value="1"/>
</dbReference>
<comment type="caution">
    <text evidence="2">The sequence shown here is derived from an EMBL/GenBank/DDBJ whole genome shotgun (WGS) entry which is preliminary data.</text>
</comment>
<dbReference type="GO" id="GO:0033786">
    <property type="term" value="F:heptose-1-phosphate adenylyltransferase activity"/>
    <property type="evidence" value="ECO:0007669"/>
    <property type="project" value="TreeGrafter"/>
</dbReference>
<reference evidence="2" key="1">
    <citation type="journal article" date="2014" name="Front. Microbiol.">
        <title>High frequency of phylogenetically diverse reductive dehalogenase-homologous genes in deep subseafloor sedimentary metagenomes.</title>
        <authorList>
            <person name="Kawai M."/>
            <person name="Futagami T."/>
            <person name="Toyoda A."/>
            <person name="Takaki Y."/>
            <person name="Nishi S."/>
            <person name="Hori S."/>
            <person name="Arai W."/>
            <person name="Tsubouchi T."/>
            <person name="Morono Y."/>
            <person name="Uchiyama I."/>
            <person name="Ito T."/>
            <person name="Fujiyama A."/>
            <person name="Inagaki F."/>
            <person name="Takami H."/>
        </authorList>
    </citation>
    <scope>NUCLEOTIDE SEQUENCE</scope>
    <source>
        <strain evidence="2">Expedition CK06-06</strain>
    </source>
</reference>
<dbReference type="Pfam" id="PF00294">
    <property type="entry name" value="PfkB"/>
    <property type="match status" value="1"/>
</dbReference>
<evidence type="ECO:0000259" key="1">
    <source>
        <dbReference type="Pfam" id="PF00294"/>
    </source>
</evidence>
<dbReference type="InterPro" id="IPR029056">
    <property type="entry name" value="Ribokinase-like"/>
</dbReference>
<dbReference type="PANTHER" id="PTHR46969:SF1">
    <property type="entry name" value="BIFUNCTIONAL PROTEIN HLDE"/>
    <property type="match status" value="1"/>
</dbReference>
<protein>
    <recommendedName>
        <fullName evidence="1">Carbohydrate kinase PfkB domain-containing protein</fullName>
    </recommendedName>
</protein>
<evidence type="ECO:0000313" key="2">
    <source>
        <dbReference type="EMBL" id="GAJ21153.1"/>
    </source>
</evidence>
<feature type="domain" description="Carbohydrate kinase PfkB" evidence="1">
    <location>
        <begin position="35"/>
        <end position="147"/>
    </location>
</feature>
<dbReference type="AlphaFoldDB" id="X1UUH4"/>
<dbReference type="SUPFAM" id="SSF53613">
    <property type="entry name" value="Ribokinase-like"/>
    <property type="match status" value="1"/>
</dbReference>
<dbReference type="EMBL" id="BARW01036869">
    <property type="protein sequence ID" value="GAJ21153.1"/>
    <property type="molecule type" value="Genomic_DNA"/>
</dbReference>
<proteinExistence type="predicted"/>
<name>X1UUH4_9ZZZZ</name>
<accession>X1UUH4</accession>
<dbReference type="GO" id="GO:0033785">
    <property type="term" value="F:heptose 7-phosphate kinase activity"/>
    <property type="evidence" value="ECO:0007669"/>
    <property type="project" value="TreeGrafter"/>
</dbReference>
<gene>
    <name evidence="2" type="ORF">S12H4_57102</name>
</gene>
<dbReference type="InterPro" id="IPR011611">
    <property type="entry name" value="PfkB_dom"/>
</dbReference>
<dbReference type="PANTHER" id="PTHR46969">
    <property type="entry name" value="BIFUNCTIONAL PROTEIN HLDE"/>
    <property type="match status" value="1"/>
</dbReference>
<feature type="non-terminal residue" evidence="2">
    <location>
        <position position="1"/>
    </location>
</feature>
<sequence>TSVMRTALAERALKNPDIIFWADSRTHIRHFRNVIIKPNQFEAVGLENPVPGDTVRTEDLRAIIIRLRRVVNGPICVTCGAAGMMVSDPEPTVVRGVHVDDPIDITGAGDSATAGAVLALASGATLPEAALVGNLVASITIQQLNTTGVARPDQLLPQLNLWQTQESRVQ</sequence>
<organism evidence="2">
    <name type="scientific">marine sediment metagenome</name>
    <dbReference type="NCBI Taxonomy" id="412755"/>
    <lineage>
        <taxon>unclassified sequences</taxon>
        <taxon>metagenomes</taxon>
        <taxon>ecological metagenomes</taxon>
    </lineage>
</organism>
<dbReference type="GO" id="GO:0005829">
    <property type="term" value="C:cytosol"/>
    <property type="evidence" value="ECO:0007669"/>
    <property type="project" value="TreeGrafter"/>
</dbReference>